<dbReference type="GO" id="GO:0005886">
    <property type="term" value="C:plasma membrane"/>
    <property type="evidence" value="ECO:0007669"/>
    <property type="project" value="UniProtKB-SubCell"/>
</dbReference>
<evidence type="ECO:0000256" key="1">
    <source>
        <dbReference type="ARBA" id="ARBA00004651"/>
    </source>
</evidence>
<protein>
    <recommendedName>
        <fullName evidence="10">Membrane transport protein</fullName>
    </recommendedName>
</protein>
<dbReference type="GO" id="GO:0055085">
    <property type="term" value="P:transmembrane transport"/>
    <property type="evidence" value="ECO:0007669"/>
    <property type="project" value="InterPro"/>
</dbReference>
<keyword evidence="4" id="KW-1003">Cell membrane</keyword>
<reference evidence="9" key="1">
    <citation type="submission" date="2019-08" db="EMBL/GenBank/DDBJ databases">
        <authorList>
            <person name="Kucharzyk K."/>
            <person name="Murdoch R.W."/>
            <person name="Higgins S."/>
            <person name="Loffler F."/>
        </authorList>
    </citation>
    <scope>NUCLEOTIDE SEQUENCE</scope>
</reference>
<gene>
    <name evidence="9" type="ORF">SDC9_195642</name>
</gene>
<evidence type="ECO:0000256" key="6">
    <source>
        <dbReference type="ARBA" id="ARBA00022989"/>
    </source>
</evidence>
<feature type="transmembrane region" description="Helical" evidence="8">
    <location>
        <begin position="110"/>
        <end position="131"/>
    </location>
</feature>
<dbReference type="Pfam" id="PF03547">
    <property type="entry name" value="Mem_trans"/>
    <property type="match status" value="1"/>
</dbReference>
<keyword evidence="3" id="KW-0813">Transport</keyword>
<comment type="subcellular location">
    <subcellularLocation>
        <location evidence="1">Cell membrane</location>
        <topology evidence="1">Multi-pass membrane protein</topology>
    </subcellularLocation>
</comment>
<name>A0A645I9W2_9ZZZZ</name>
<dbReference type="InterPro" id="IPR004776">
    <property type="entry name" value="Mem_transp_PIN-like"/>
</dbReference>
<keyword evidence="6 8" id="KW-1133">Transmembrane helix</keyword>
<evidence type="ECO:0000256" key="7">
    <source>
        <dbReference type="ARBA" id="ARBA00023136"/>
    </source>
</evidence>
<evidence type="ECO:0000313" key="9">
    <source>
        <dbReference type="EMBL" id="MPN48038.1"/>
    </source>
</evidence>
<sequence>MIFAGIQPKNIVWDAMTGVGNLQKYIGLLYIGADLGRRGFKKLFEKPKVFLTIPIKLIIAPLAFFFILKATGLVNDEMLLAGTIFAMLPSMLIITVLAQEYDTAPDYAVASLLATTVGCLFTMPIVFSYAASFCSL</sequence>
<evidence type="ECO:0008006" key="10">
    <source>
        <dbReference type="Google" id="ProtNLM"/>
    </source>
</evidence>
<evidence type="ECO:0000256" key="5">
    <source>
        <dbReference type="ARBA" id="ARBA00022692"/>
    </source>
</evidence>
<evidence type="ECO:0000256" key="8">
    <source>
        <dbReference type="SAM" id="Phobius"/>
    </source>
</evidence>
<dbReference type="InterPro" id="IPR038770">
    <property type="entry name" value="Na+/solute_symporter_sf"/>
</dbReference>
<accession>A0A645I9W2</accession>
<feature type="transmembrane region" description="Helical" evidence="8">
    <location>
        <begin position="79"/>
        <end position="98"/>
    </location>
</feature>
<evidence type="ECO:0000256" key="2">
    <source>
        <dbReference type="ARBA" id="ARBA00010145"/>
    </source>
</evidence>
<feature type="transmembrane region" description="Helical" evidence="8">
    <location>
        <begin position="49"/>
        <end position="67"/>
    </location>
</feature>
<keyword evidence="5 8" id="KW-0812">Transmembrane</keyword>
<keyword evidence="7 8" id="KW-0472">Membrane</keyword>
<organism evidence="9">
    <name type="scientific">bioreactor metagenome</name>
    <dbReference type="NCBI Taxonomy" id="1076179"/>
    <lineage>
        <taxon>unclassified sequences</taxon>
        <taxon>metagenomes</taxon>
        <taxon>ecological metagenomes</taxon>
    </lineage>
</organism>
<comment type="caution">
    <text evidence="9">The sequence shown here is derived from an EMBL/GenBank/DDBJ whole genome shotgun (WGS) entry which is preliminary data.</text>
</comment>
<dbReference type="Gene3D" id="1.20.1530.20">
    <property type="match status" value="1"/>
</dbReference>
<dbReference type="PANTHER" id="PTHR36838:SF1">
    <property type="entry name" value="SLR1864 PROTEIN"/>
    <property type="match status" value="1"/>
</dbReference>
<evidence type="ECO:0000256" key="4">
    <source>
        <dbReference type="ARBA" id="ARBA00022475"/>
    </source>
</evidence>
<dbReference type="EMBL" id="VSSQ01110003">
    <property type="protein sequence ID" value="MPN48038.1"/>
    <property type="molecule type" value="Genomic_DNA"/>
</dbReference>
<comment type="similarity">
    <text evidence="2">Belongs to the auxin efflux carrier (TC 2.A.69) family.</text>
</comment>
<dbReference type="AlphaFoldDB" id="A0A645I9W2"/>
<proteinExistence type="inferred from homology"/>
<dbReference type="PANTHER" id="PTHR36838">
    <property type="entry name" value="AUXIN EFFLUX CARRIER FAMILY PROTEIN"/>
    <property type="match status" value="1"/>
</dbReference>
<evidence type="ECO:0000256" key="3">
    <source>
        <dbReference type="ARBA" id="ARBA00022448"/>
    </source>
</evidence>